<dbReference type="Gene3D" id="3.40.50.300">
    <property type="entry name" value="P-loop containing nucleotide triphosphate hydrolases"/>
    <property type="match status" value="1"/>
</dbReference>
<evidence type="ECO:0000256" key="3">
    <source>
        <dbReference type="RuleBase" id="RU003925"/>
    </source>
</evidence>
<proteinExistence type="inferred from homology"/>
<keyword evidence="5" id="KW-1185">Reference proteome</keyword>
<dbReference type="InterPro" id="IPR005225">
    <property type="entry name" value="Small_GTP-bd"/>
</dbReference>
<dbReference type="SMART" id="SM00178">
    <property type="entry name" value="SAR"/>
    <property type="match status" value="1"/>
</dbReference>
<evidence type="ECO:0000256" key="1">
    <source>
        <dbReference type="ARBA" id="ARBA00022741"/>
    </source>
</evidence>
<reference evidence="4" key="1">
    <citation type="journal article" date="2022" name="bioRxiv">
        <title>Genomics of Preaxostyla Flagellates Illuminates Evolutionary Transitions and the Path Towards Mitochondrial Loss.</title>
        <authorList>
            <person name="Novak L.V.F."/>
            <person name="Treitli S.C."/>
            <person name="Pyrih J."/>
            <person name="Halakuc P."/>
            <person name="Pipaliya S.V."/>
            <person name="Vacek V."/>
            <person name="Brzon O."/>
            <person name="Soukal P."/>
            <person name="Eme L."/>
            <person name="Dacks J.B."/>
            <person name="Karnkowska A."/>
            <person name="Elias M."/>
            <person name="Hampl V."/>
        </authorList>
    </citation>
    <scope>NUCLEOTIDE SEQUENCE</scope>
    <source>
        <strain evidence="4">RCP-MX</strain>
    </source>
</reference>
<protein>
    <submittedName>
        <fullName evidence="4">ADP-ribosylation factor 1</fullName>
    </submittedName>
</protein>
<dbReference type="SMART" id="SM00175">
    <property type="entry name" value="RAB"/>
    <property type="match status" value="1"/>
</dbReference>
<dbReference type="CDD" id="cd00878">
    <property type="entry name" value="Arf_Arl"/>
    <property type="match status" value="1"/>
</dbReference>
<dbReference type="InterPro" id="IPR024156">
    <property type="entry name" value="Small_GTPase_ARF"/>
</dbReference>
<dbReference type="NCBIfam" id="TIGR00231">
    <property type="entry name" value="small_GTP"/>
    <property type="match status" value="1"/>
</dbReference>
<evidence type="ECO:0000313" key="5">
    <source>
        <dbReference type="Proteomes" id="UP001141327"/>
    </source>
</evidence>
<evidence type="ECO:0000256" key="2">
    <source>
        <dbReference type="ARBA" id="ARBA00023134"/>
    </source>
</evidence>
<sequence length="195" mass="21751">MGNAFVHWFEGLFGKKDYRILMLGLDAAGKTSILFKLKLNENIHTIPTIGFNMEELELPGTNTRFQVWDVGGQVKIRHLWRHYYRGTHAIIFVVDSSDTGRIACEAGDCLNCARDELRLLLGSDELRGASLLIFANKQDLPGALSGSALREHLQLDSLARGHQWFIQPCCAMTGDGLAQGLQWLSNSLRHQTVTA</sequence>
<evidence type="ECO:0000313" key="4">
    <source>
        <dbReference type="EMBL" id="KAJ4456240.1"/>
    </source>
</evidence>
<accession>A0ABQ8UHD4</accession>
<organism evidence="4 5">
    <name type="scientific">Paratrimastix pyriformis</name>
    <dbReference type="NCBI Taxonomy" id="342808"/>
    <lineage>
        <taxon>Eukaryota</taxon>
        <taxon>Metamonada</taxon>
        <taxon>Preaxostyla</taxon>
        <taxon>Paratrimastigidae</taxon>
        <taxon>Paratrimastix</taxon>
    </lineage>
</organism>
<dbReference type="SMART" id="SM00177">
    <property type="entry name" value="ARF"/>
    <property type="match status" value="1"/>
</dbReference>
<dbReference type="InterPro" id="IPR006689">
    <property type="entry name" value="Small_GTPase_ARF/SAR"/>
</dbReference>
<dbReference type="Proteomes" id="UP001141327">
    <property type="component" value="Unassembled WGS sequence"/>
</dbReference>
<comment type="similarity">
    <text evidence="3">Belongs to the small GTPase superfamily. Arf family.</text>
</comment>
<dbReference type="EMBL" id="JAPMOS010000077">
    <property type="protein sequence ID" value="KAJ4456240.1"/>
    <property type="molecule type" value="Genomic_DNA"/>
</dbReference>
<gene>
    <name evidence="4" type="ORF">PAPYR_8607</name>
</gene>
<comment type="caution">
    <text evidence="4">The sequence shown here is derived from an EMBL/GenBank/DDBJ whole genome shotgun (WGS) entry which is preliminary data.</text>
</comment>
<keyword evidence="1 3" id="KW-0547">Nucleotide-binding</keyword>
<dbReference type="PANTHER" id="PTHR11711">
    <property type="entry name" value="ADP RIBOSYLATION FACTOR-RELATED"/>
    <property type="match status" value="1"/>
</dbReference>
<dbReference type="PRINTS" id="PR00328">
    <property type="entry name" value="SAR1GTPBP"/>
</dbReference>
<keyword evidence="2 3" id="KW-0342">GTP-binding</keyword>
<dbReference type="Pfam" id="PF00025">
    <property type="entry name" value="Arf"/>
    <property type="match status" value="1"/>
</dbReference>
<dbReference type="InterPro" id="IPR027417">
    <property type="entry name" value="P-loop_NTPase"/>
</dbReference>
<dbReference type="SUPFAM" id="SSF52540">
    <property type="entry name" value="P-loop containing nucleoside triphosphate hydrolases"/>
    <property type="match status" value="1"/>
</dbReference>
<name>A0ABQ8UHD4_9EUKA</name>
<dbReference type="PROSITE" id="PS51417">
    <property type="entry name" value="ARF"/>
    <property type="match status" value="1"/>
</dbReference>